<comment type="caution">
    <text evidence="2">The sequence shown here is derived from an EMBL/GenBank/DDBJ whole genome shotgun (WGS) entry which is preliminary data.</text>
</comment>
<sequence>MSLPCPREMSLWIFVLALDSVKFCFQIPCQLDYLVTLHLAFMIILSGSNYGRVWLVDLNQKMWSSLFRVCRCDCWS</sequence>
<feature type="transmembrane region" description="Helical" evidence="1">
    <location>
        <begin position="36"/>
        <end position="55"/>
    </location>
</feature>
<keyword evidence="1" id="KW-0812">Transmembrane</keyword>
<evidence type="ECO:0000313" key="3">
    <source>
        <dbReference type="Proteomes" id="UP001469553"/>
    </source>
</evidence>
<dbReference type="Proteomes" id="UP001469553">
    <property type="component" value="Unassembled WGS sequence"/>
</dbReference>
<proteinExistence type="predicted"/>
<reference evidence="2 3" key="1">
    <citation type="submission" date="2021-06" db="EMBL/GenBank/DDBJ databases">
        <authorList>
            <person name="Palmer J.M."/>
        </authorList>
    </citation>
    <scope>NUCLEOTIDE SEQUENCE [LARGE SCALE GENOMIC DNA]</scope>
    <source>
        <strain evidence="2 3">AS_MEX2019</strain>
        <tissue evidence="2">Muscle</tissue>
    </source>
</reference>
<evidence type="ECO:0000256" key="1">
    <source>
        <dbReference type="SAM" id="Phobius"/>
    </source>
</evidence>
<accession>A0ABV0YVF4</accession>
<keyword evidence="1" id="KW-1133">Transmembrane helix</keyword>
<keyword evidence="3" id="KW-1185">Reference proteome</keyword>
<protein>
    <submittedName>
        <fullName evidence="2">Uncharacterized protein</fullName>
    </submittedName>
</protein>
<dbReference type="EMBL" id="JAHRIP010043643">
    <property type="protein sequence ID" value="MEQ2297667.1"/>
    <property type="molecule type" value="Genomic_DNA"/>
</dbReference>
<gene>
    <name evidence="2" type="ORF">AMECASPLE_036906</name>
</gene>
<name>A0ABV0YVF4_9TELE</name>
<evidence type="ECO:0000313" key="2">
    <source>
        <dbReference type="EMBL" id="MEQ2297667.1"/>
    </source>
</evidence>
<keyword evidence="1" id="KW-0472">Membrane</keyword>
<organism evidence="2 3">
    <name type="scientific">Ameca splendens</name>
    <dbReference type="NCBI Taxonomy" id="208324"/>
    <lineage>
        <taxon>Eukaryota</taxon>
        <taxon>Metazoa</taxon>
        <taxon>Chordata</taxon>
        <taxon>Craniata</taxon>
        <taxon>Vertebrata</taxon>
        <taxon>Euteleostomi</taxon>
        <taxon>Actinopterygii</taxon>
        <taxon>Neopterygii</taxon>
        <taxon>Teleostei</taxon>
        <taxon>Neoteleostei</taxon>
        <taxon>Acanthomorphata</taxon>
        <taxon>Ovalentaria</taxon>
        <taxon>Atherinomorphae</taxon>
        <taxon>Cyprinodontiformes</taxon>
        <taxon>Goodeidae</taxon>
        <taxon>Ameca</taxon>
    </lineage>
</organism>